<dbReference type="Proteomes" id="UP001142592">
    <property type="component" value="Unassembled WGS sequence"/>
</dbReference>
<evidence type="ECO:0000313" key="1">
    <source>
        <dbReference type="EMBL" id="MCX3263413.1"/>
    </source>
</evidence>
<dbReference type="PROSITE" id="PS51257">
    <property type="entry name" value="PROKAR_LIPOPROTEIN"/>
    <property type="match status" value="1"/>
</dbReference>
<comment type="caution">
    <text evidence="1">The sequence shown here is derived from an EMBL/GenBank/DDBJ whole genome shotgun (WGS) entry which is preliminary data.</text>
</comment>
<name>A0A9X3I8E8_9SPHI</name>
<proteinExistence type="predicted"/>
<sequence>MKNYLPILTLLLLFSSSCKKNNSLLKISDGNYSGILQVTSSTYQIPVTYPIAILFEKGKYKISPDPARPGGGSGIYNVNGDIAHFEDQNFWTADFDWSLILSGEYQIQTDGDNLVLIKQLRSNIPAGTSYKYLLKKTN</sequence>
<keyword evidence="2" id="KW-1185">Reference proteome</keyword>
<protein>
    <submittedName>
        <fullName evidence="1">Uncharacterized protein</fullName>
    </submittedName>
</protein>
<evidence type="ECO:0000313" key="2">
    <source>
        <dbReference type="Proteomes" id="UP001142592"/>
    </source>
</evidence>
<dbReference type="EMBL" id="JAPJUH010000001">
    <property type="protein sequence ID" value="MCX3263413.1"/>
    <property type="molecule type" value="Genomic_DNA"/>
</dbReference>
<organism evidence="1 2">
    <name type="scientific">Pedobacter agri</name>
    <dbReference type="NCBI Taxonomy" id="454586"/>
    <lineage>
        <taxon>Bacteria</taxon>
        <taxon>Pseudomonadati</taxon>
        <taxon>Bacteroidota</taxon>
        <taxon>Sphingobacteriia</taxon>
        <taxon>Sphingobacteriales</taxon>
        <taxon>Sphingobacteriaceae</taxon>
        <taxon>Pedobacter</taxon>
    </lineage>
</organism>
<gene>
    <name evidence="1" type="ORF">OQZ29_01560</name>
</gene>
<reference evidence="1" key="1">
    <citation type="submission" date="2022-11" db="EMBL/GenBank/DDBJ databases">
        <authorList>
            <person name="Graham C."/>
            <person name="Newman J.D."/>
        </authorList>
    </citation>
    <scope>NUCLEOTIDE SEQUENCE</scope>
    <source>
        <strain evidence="1">DSM 19486</strain>
    </source>
</reference>
<dbReference type="AlphaFoldDB" id="A0A9X3I8E8"/>
<dbReference type="RefSeq" id="WP_010602868.1">
    <property type="nucleotide sequence ID" value="NZ_JAPJUH010000001.1"/>
</dbReference>
<accession>A0A9X3I8E8</accession>